<dbReference type="RefSeq" id="WP_128213068.1">
    <property type="nucleotide sequence ID" value="NZ_CP025746.1"/>
</dbReference>
<organism evidence="10 11">
    <name type="scientific">Clostridium manihotivorum</name>
    <dbReference type="NCBI Taxonomy" id="2320868"/>
    <lineage>
        <taxon>Bacteria</taxon>
        <taxon>Bacillati</taxon>
        <taxon>Bacillota</taxon>
        <taxon>Clostridia</taxon>
        <taxon>Eubacteriales</taxon>
        <taxon>Clostridiaceae</taxon>
        <taxon>Clostridium</taxon>
    </lineage>
</organism>
<dbReference type="Pfam" id="PF00664">
    <property type="entry name" value="ABC_membrane"/>
    <property type="match status" value="1"/>
</dbReference>
<evidence type="ECO:0000313" key="10">
    <source>
        <dbReference type="EMBL" id="QAA32279.1"/>
    </source>
</evidence>
<feature type="transmembrane region" description="Helical" evidence="7">
    <location>
        <begin position="20"/>
        <end position="41"/>
    </location>
</feature>
<dbReference type="InterPro" id="IPR039421">
    <property type="entry name" value="Type_1_exporter"/>
</dbReference>
<reference evidence="10 11" key="1">
    <citation type="submission" date="2018-01" db="EMBL/GenBank/DDBJ databases">
        <title>Genome Sequencing and Assembly of Anaerobacter polyendosporus strain CT4.</title>
        <authorList>
            <person name="Tachaapaikoon C."/>
            <person name="Sutheeworapong S."/>
            <person name="Jenjaroenpun P."/>
            <person name="Wongsurawat T."/>
            <person name="Nookeaw I."/>
            <person name="Cheawchanlertfa P."/>
            <person name="Kosugi A."/>
            <person name="Cheevadhanarak S."/>
            <person name="Ratanakhanokchai K."/>
        </authorList>
    </citation>
    <scope>NUCLEOTIDE SEQUENCE [LARGE SCALE GENOMIC DNA]</scope>
    <source>
        <strain evidence="10 11">CT4</strain>
    </source>
</reference>
<dbReference type="EMBL" id="CP025746">
    <property type="protein sequence ID" value="QAA32279.1"/>
    <property type="molecule type" value="Genomic_DNA"/>
</dbReference>
<dbReference type="GO" id="GO:0005886">
    <property type="term" value="C:plasma membrane"/>
    <property type="evidence" value="ECO:0007669"/>
    <property type="project" value="UniProtKB-SubCell"/>
</dbReference>
<accession>A0A3R5UFE2</accession>
<comment type="subcellular location">
    <subcellularLocation>
        <location evidence="1">Cell membrane</location>
        <topology evidence="1">Multi-pass membrane protein</topology>
    </subcellularLocation>
</comment>
<dbReference type="PROSITE" id="PS50893">
    <property type="entry name" value="ABC_TRANSPORTER_2"/>
    <property type="match status" value="1"/>
</dbReference>
<evidence type="ECO:0000256" key="4">
    <source>
        <dbReference type="ARBA" id="ARBA00022840"/>
    </source>
</evidence>
<dbReference type="Pfam" id="PF00005">
    <property type="entry name" value="ABC_tran"/>
    <property type="match status" value="1"/>
</dbReference>
<proteinExistence type="predicted"/>
<dbReference type="OrthoDB" id="95687at2"/>
<feature type="transmembrane region" description="Helical" evidence="7">
    <location>
        <begin position="61"/>
        <end position="80"/>
    </location>
</feature>
<evidence type="ECO:0000256" key="1">
    <source>
        <dbReference type="ARBA" id="ARBA00004651"/>
    </source>
</evidence>
<dbReference type="PROSITE" id="PS00211">
    <property type="entry name" value="ABC_TRANSPORTER_1"/>
    <property type="match status" value="1"/>
</dbReference>
<dbReference type="PANTHER" id="PTHR43394">
    <property type="entry name" value="ATP-DEPENDENT PERMEASE MDL1, MITOCHONDRIAL"/>
    <property type="match status" value="1"/>
</dbReference>
<dbReference type="SMART" id="SM00382">
    <property type="entry name" value="AAA"/>
    <property type="match status" value="1"/>
</dbReference>
<feature type="domain" description="ABC transmembrane type-1" evidence="9">
    <location>
        <begin position="21"/>
        <end position="302"/>
    </location>
</feature>
<keyword evidence="5 7" id="KW-1133">Transmembrane helix</keyword>
<dbReference type="InterPro" id="IPR003439">
    <property type="entry name" value="ABC_transporter-like_ATP-bd"/>
</dbReference>
<keyword evidence="6 7" id="KW-0472">Membrane</keyword>
<evidence type="ECO:0000256" key="7">
    <source>
        <dbReference type="SAM" id="Phobius"/>
    </source>
</evidence>
<dbReference type="PANTHER" id="PTHR43394:SF1">
    <property type="entry name" value="ATP-BINDING CASSETTE SUB-FAMILY B MEMBER 10, MITOCHONDRIAL"/>
    <property type="match status" value="1"/>
</dbReference>
<keyword evidence="3" id="KW-0547">Nucleotide-binding</keyword>
<feature type="domain" description="ABC transporter" evidence="8">
    <location>
        <begin position="333"/>
        <end position="565"/>
    </location>
</feature>
<keyword evidence="2 7" id="KW-0812">Transmembrane</keyword>
<sequence length="577" mass="63922">MANTEVSYKKEFYKNNHLNYFMSILVVIANAALQIAIAFILEILIDVARKGDITEFWRDLTLAGIVMGSTILASILRKIFINRYIKRALNQYKNKVFQKILDKNINSFNKEASSTYISAFSNDLTSIEQNYLVGNINLVLQCSLFIGGLAAMAYYNWKMLLVTLATSTLPILVNAILGNRLTTAEVKVSDKNAAFVALVKDLLTGFPVIKSFKADKDIFHIFVSKNDELEQTKKTRRDVTNNIEILNSLAGLVVELTIFGLGVYLAITGAITVGVVVAFIQLLNYVLGPINAIGPALANRRAAEGLIKKIETIAEASNTTSGTITLPSFSNSIAYKNVSFGYTENTQTLKNINVKFEKNKSYAIVGSSGSGKSTLLNLLLGYHNSYEGAIEIDGHELRDISVDSLYDMVSMIQQNVFVFNNSIAENITLFRDFDRESIDYAVSCAGLSKLIDEKGIDYKCGENGVNLSGGEKQRISIARCLVRGTPILIMDEATAALDNETSRQVEDAILKIKDLTRIIITHKLYADILTNYDQIIVMNKGEVIEQGSFDELLDKKGFFYSLYSVTNSNDYVSEEVS</sequence>
<dbReference type="KEGG" id="cmah:C1I91_11855"/>
<dbReference type="InterPro" id="IPR017871">
    <property type="entry name" value="ABC_transporter-like_CS"/>
</dbReference>
<dbReference type="CDD" id="cd07346">
    <property type="entry name" value="ABC_6TM_exporters"/>
    <property type="match status" value="1"/>
</dbReference>
<evidence type="ECO:0000256" key="5">
    <source>
        <dbReference type="ARBA" id="ARBA00022989"/>
    </source>
</evidence>
<dbReference type="SUPFAM" id="SSF90123">
    <property type="entry name" value="ABC transporter transmembrane region"/>
    <property type="match status" value="1"/>
</dbReference>
<dbReference type="InterPro" id="IPR036640">
    <property type="entry name" value="ABC1_TM_sf"/>
</dbReference>
<feature type="transmembrane region" description="Helical" evidence="7">
    <location>
        <begin position="131"/>
        <end position="153"/>
    </location>
</feature>
<dbReference type="Proteomes" id="UP000286268">
    <property type="component" value="Chromosome"/>
</dbReference>
<dbReference type="Gene3D" id="1.20.1560.10">
    <property type="entry name" value="ABC transporter type 1, transmembrane domain"/>
    <property type="match status" value="1"/>
</dbReference>
<dbReference type="InterPro" id="IPR003593">
    <property type="entry name" value="AAA+_ATPase"/>
</dbReference>
<evidence type="ECO:0000256" key="2">
    <source>
        <dbReference type="ARBA" id="ARBA00022692"/>
    </source>
</evidence>
<gene>
    <name evidence="10" type="ORF">C1I91_11855</name>
</gene>
<evidence type="ECO:0000259" key="8">
    <source>
        <dbReference type="PROSITE" id="PS50893"/>
    </source>
</evidence>
<dbReference type="InterPro" id="IPR027417">
    <property type="entry name" value="P-loop_NTPase"/>
</dbReference>
<evidence type="ECO:0000256" key="3">
    <source>
        <dbReference type="ARBA" id="ARBA00022741"/>
    </source>
</evidence>
<evidence type="ECO:0000256" key="6">
    <source>
        <dbReference type="ARBA" id="ARBA00023136"/>
    </source>
</evidence>
<dbReference type="GO" id="GO:0005524">
    <property type="term" value="F:ATP binding"/>
    <property type="evidence" value="ECO:0007669"/>
    <property type="project" value="UniProtKB-KW"/>
</dbReference>
<name>A0A3R5UFE2_9CLOT</name>
<keyword evidence="4 10" id="KW-0067">ATP-binding</keyword>
<dbReference type="SUPFAM" id="SSF52540">
    <property type="entry name" value="P-loop containing nucleoside triphosphate hydrolases"/>
    <property type="match status" value="1"/>
</dbReference>
<protein>
    <submittedName>
        <fullName evidence="10">ABC transporter ATP-binding protein</fullName>
    </submittedName>
</protein>
<dbReference type="InterPro" id="IPR011527">
    <property type="entry name" value="ABC1_TM_dom"/>
</dbReference>
<evidence type="ECO:0000313" key="11">
    <source>
        <dbReference type="Proteomes" id="UP000286268"/>
    </source>
</evidence>
<dbReference type="AlphaFoldDB" id="A0A3R5UFE2"/>
<dbReference type="Gene3D" id="3.40.50.300">
    <property type="entry name" value="P-loop containing nucleotide triphosphate hydrolases"/>
    <property type="match status" value="1"/>
</dbReference>
<dbReference type="GO" id="GO:0015421">
    <property type="term" value="F:ABC-type oligopeptide transporter activity"/>
    <property type="evidence" value="ECO:0007669"/>
    <property type="project" value="TreeGrafter"/>
</dbReference>
<feature type="transmembrane region" description="Helical" evidence="7">
    <location>
        <begin position="159"/>
        <end position="177"/>
    </location>
</feature>
<feature type="transmembrane region" description="Helical" evidence="7">
    <location>
        <begin position="245"/>
        <end position="267"/>
    </location>
</feature>
<dbReference type="PROSITE" id="PS50929">
    <property type="entry name" value="ABC_TM1F"/>
    <property type="match status" value="1"/>
</dbReference>
<evidence type="ECO:0000259" key="9">
    <source>
        <dbReference type="PROSITE" id="PS50929"/>
    </source>
</evidence>
<dbReference type="GO" id="GO:0016887">
    <property type="term" value="F:ATP hydrolysis activity"/>
    <property type="evidence" value="ECO:0007669"/>
    <property type="project" value="InterPro"/>
</dbReference>
<feature type="transmembrane region" description="Helical" evidence="7">
    <location>
        <begin position="273"/>
        <end position="298"/>
    </location>
</feature>
<keyword evidence="11" id="KW-1185">Reference proteome</keyword>